<feature type="domain" description="tRNA(Ile)-lysidine/2-thiocytidine synthase N-terminal" evidence="8">
    <location>
        <begin position="27"/>
        <end position="186"/>
    </location>
</feature>
<dbReference type="HAMAP" id="MF_01161">
    <property type="entry name" value="tRNA_Ile_lys_synt"/>
    <property type="match status" value="1"/>
</dbReference>
<keyword evidence="4 7" id="KW-0547">Nucleotide-binding</keyword>
<dbReference type="EMBL" id="LT629765">
    <property type="protein sequence ID" value="SDR69316.1"/>
    <property type="molecule type" value="Genomic_DNA"/>
</dbReference>
<evidence type="ECO:0000256" key="4">
    <source>
        <dbReference type="ARBA" id="ARBA00022741"/>
    </source>
</evidence>
<dbReference type="NCBIfam" id="TIGR02432">
    <property type="entry name" value="lysidine_TilS_N"/>
    <property type="match status" value="1"/>
</dbReference>
<name>A0A1H1L452_9CORY</name>
<keyword evidence="1 7" id="KW-0963">Cytoplasm</keyword>
<dbReference type="InterPro" id="IPR012094">
    <property type="entry name" value="tRNA_Ile_lys_synt"/>
</dbReference>
<evidence type="ECO:0000259" key="8">
    <source>
        <dbReference type="Pfam" id="PF01171"/>
    </source>
</evidence>
<dbReference type="PANTHER" id="PTHR43033">
    <property type="entry name" value="TRNA(ILE)-LYSIDINE SYNTHASE-RELATED"/>
    <property type="match status" value="1"/>
</dbReference>
<dbReference type="OrthoDB" id="5244702at2"/>
<accession>A0A1H1L452</accession>
<protein>
    <recommendedName>
        <fullName evidence="7">tRNA(Ile)-lysidine synthase</fullName>
        <ecNumber evidence="7">6.3.4.19</ecNumber>
    </recommendedName>
    <alternativeName>
        <fullName evidence="7">tRNA(Ile)-2-lysyl-cytidine synthase</fullName>
    </alternativeName>
    <alternativeName>
        <fullName evidence="7">tRNA(Ile)-lysidine synthetase</fullName>
    </alternativeName>
</protein>
<evidence type="ECO:0000256" key="7">
    <source>
        <dbReference type="HAMAP-Rule" id="MF_01161"/>
    </source>
</evidence>
<proteinExistence type="inferred from homology"/>
<keyword evidence="11" id="KW-1185">Reference proteome</keyword>
<comment type="similarity">
    <text evidence="7">Belongs to the tRNA(Ile)-lysidine synthase family.</text>
</comment>
<dbReference type="InterPro" id="IPR012795">
    <property type="entry name" value="tRNA_Ile_lys_synt_N"/>
</dbReference>
<dbReference type="RefSeq" id="WP_019195147.1">
    <property type="nucleotide sequence ID" value="NZ_LT629765.1"/>
</dbReference>
<evidence type="ECO:0000256" key="1">
    <source>
        <dbReference type="ARBA" id="ARBA00022490"/>
    </source>
</evidence>
<feature type="binding site" evidence="7">
    <location>
        <begin position="31"/>
        <end position="36"/>
    </location>
    <ligand>
        <name>ATP</name>
        <dbReference type="ChEBI" id="CHEBI:30616"/>
    </ligand>
</feature>
<dbReference type="STRING" id="1203190.GCA_000312345_02382"/>
<dbReference type="GO" id="GO:0006400">
    <property type="term" value="P:tRNA modification"/>
    <property type="evidence" value="ECO:0007669"/>
    <property type="project" value="UniProtKB-UniRule"/>
</dbReference>
<dbReference type="Pfam" id="PF01171">
    <property type="entry name" value="ATP_bind_3"/>
    <property type="match status" value="1"/>
</dbReference>
<comment type="subcellular location">
    <subcellularLocation>
        <location evidence="7">Cytoplasm</location>
    </subcellularLocation>
</comment>
<dbReference type="InterPro" id="IPR011063">
    <property type="entry name" value="TilS/TtcA_N"/>
</dbReference>
<dbReference type="GO" id="GO:0032267">
    <property type="term" value="F:tRNA(Ile)-lysidine synthase activity"/>
    <property type="evidence" value="ECO:0007669"/>
    <property type="project" value="UniProtKB-EC"/>
</dbReference>
<dbReference type="AlphaFoldDB" id="A0A1H1L452"/>
<dbReference type="PANTHER" id="PTHR43033:SF1">
    <property type="entry name" value="TRNA(ILE)-LYSIDINE SYNTHASE-RELATED"/>
    <property type="match status" value="1"/>
</dbReference>
<dbReference type="GO" id="GO:0005737">
    <property type="term" value="C:cytoplasm"/>
    <property type="evidence" value="ECO:0007669"/>
    <property type="project" value="UniProtKB-SubCell"/>
</dbReference>
<dbReference type="eggNOG" id="COG0037">
    <property type="taxonomic scope" value="Bacteria"/>
</dbReference>
<keyword evidence="3 7" id="KW-0819">tRNA processing</keyword>
<evidence type="ECO:0000256" key="2">
    <source>
        <dbReference type="ARBA" id="ARBA00022598"/>
    </source>
</evidence>
<evidence type="ECO:0000259" key="9">
    <source>
        <dbReference type="Pfam" id="PF09179"/>
    </source>
</evidence>
<dbReference type="GO" id="GO:0005524">
    <property type="term" value="F:ATP binding"/>
    <property type="evidence" value="ECO:0007669"/>
    <property type="project" value="UniProtKB-UniRule"/>
</dbReference>
<keyword evidence="2 7" id="KW-0436">Ligase</keyword>
<evidence type="ECO:0000313" key="10">
    <source>
        <dbReference type="EMBL" id="SDR69316.1"/>
    </source>
</evidence>
<evidence type="ECO:0000256" key="5">
    <source>
        <dbReference type="ARBA" id="ARBA00022840"/>
    </source>
</evidence>
<comment type="domain">
    <text evidence="7">The N-terminal region contains the highly conserved SGGXDS motif, predicted to be a P-loop motif involved in ATP binding.</text>
</comment>
<evidence type="ECO:0000313" key="11">
    <source>
        <dbReference type="Proteomes" id="UP000182237"/>
    </source>
</evidence>
<dbReference type="InterPro" id="IPR015262">
    <property type="entry name" value="tRNA_Ile_lys_synt_subst-bd"/>
</dbReference>
<feature type="domain" description="tRNA(Ile)-lysidine synthase substrate-binding" evidence="9">
    <location>
        <begin position="228"/>
        <end position="291"/>
    </location>
</feature>
<dbReference type="InterPro" id="IPR014729">
    <property type="entry name" value="Rossmann-like_a/b/a_fold"/>
</dbReference>
<organism evidence="10 11">
    <name type="scientific">Corynebacterium timonense</name>
    <dbReference type="NCBI Taxonomy" id="441500"/>
    <lineage>
        <taxon>Bacteria</taxon>
        <taxon>Bacillati</taxon>
        <taxon>Actinomycetota</taxon>
        <taxon>Actinomycetes</taxon>
        <taxon>Mycobacteriales</taxon>
        <taxon>Corynebacteriaceae</taxon>
        <taxon>Corynebacterium</taxon>
    </lineage>
</organism>
<reference evidence="10 11" key="1">
    <citation type="submission" date="2016-10" db="EMBL/GenBank/DDBJ databases">
        <authorList>
            <person name="de Groot N.N."/>
        </authorList>
    </citation>
    <scope>NUCLEOTIDE SEQUENCE [LARGE SCALE GENOMIC DNA]</scope>
    <source>
        <strain evidence="10 11">DSM 45434</strain>
    </source>
</reference>
<comment type="catalytic activity">
    <reaction evidence="6 7">
        <text>cytidine(34) in tRNA(Ile2) + L-lysine + ATP = lysidine(34) in tRNA(Ile2) + AMP + diphosphate + H(+)</text>
        <dbReference type="Rhea" id="RHEA:43744"/>
        <dbReference type="Rhea" id="RHEA-COMP:10625"/>
        <dbReference type="Rhea" id="RHEA-COMP:10670"/>
        <dbReference type="ChEBI" id="CHEBI:15378"/>
        <dbReference type="ChEBI" id="CHEBI:30616"/>
        <dbReference type="ChEBI" id="CHEBI:32551"/>
        <dbReference type="ChEBI" id="CHEBI:33019"/>
        <dbReference type="ChEBI" id="CHEBI:82748"/>
        <dbReference type="ChEBI" id="CHEBI:83665"/>
        <dbReference type="ChEBI" id="CHEBI:456215"/>
        <dbReference type="EC" id="6.3.4.19"/>
    </reaction>
</comment>
<dbReference type="EC" id="6.3.4.19" evidence="7"/>
<dbReference type="SUPFAM" id="SSF52402">
    <property type="entry name" value="Adenine nucleotide alpha hydrolases-like"/>
    <property type="match status" value="1"/>
</dbReference>
<gene>
    <name evidence="7" type="primary">tilS</name>
    <name evidence="10" type="ORF">SAMN04488539_0055</name>
</gene>
<keyword evidence="5 7" id="KW-0067">ATP-binding</keyword>
<comment type="function">
    <text evidence="7">Ligates lysine onto the cytidine present at position 34 of the AUA codon-specific tRNA(Ile) that contains the anticodon CAU, in an ATP-dependent manner. Cytidine is converted to lysidine, thus changing the amino acid specificity of the tRNA from methionine to isoleucine.</text>
</comment>
<evidence type="ECO:0000256" key="3">
    <source>
        <dbReference type="ARBA" id="ARBA00022694"/>
    </source>
</evidence>
<dbReference type="Gene3D" id="3.40.50.620">
    <property type="entry name" value="HUPs"/>
    <property type="match status" value="1"/>
</dbReference>
<dbReference type="Proteomes" id="UP000182237">
    <property type="component" value="Chromosome I"/>
</dbReference>
<dbReference type="Pfam" id="PF09179">
    <property type="entry name" value="TilS"/>
    <property type="match status" value="1"/>
</dbReference>
<evidence type="ECO:0000256" key="6">
    <source>
        <dbReference type="ARBA" id="ARBA00048539"/>
    </source>
</evidence>
<sequence>MRPFWPRRSPHFAACRHAVRPFDGPAVIGLSGGPDSLALAAAAAAEAKDAVAVVVDHGLQPGSADIAQRAAEQARAWGLEAQVVRVDVAPGNLEAQARRARYAALRAAGREVWVAHTAEDQAETLLLGALRGNPSGMAPREGGVARPFLTLRRADTLGACAELGVEPWHDPMNADASFRRVRVRREVIPQLCELIGGDAVPALATTAARIAQGRELVASISEGAPTDDCAELARDPAPVRRRRLVAWLAGHGVAPGGAQLEDIDALVVRWKGQGPVTLAGGRSVRRVAGRLVVT</sequence>